<dbReference type="RefSeq" id="WP_083341174.1">
    <property type="nucleotide sequence ID" value="NZ_FNOJ01000006.1"/>
</dbReference>
<evidence type="ECO:0008006" key="5">
    <source>
        <dbReference type="Google" id="ProtNLM"/>
    </source>
</evidence>
<gene>
    <name evidence="3" type="ORF">SAMN04489725_10644</name>
</gene>
<dbReference type="Proteomes" id="UP000182589">
    <property type="component" value="Unassembled WGS sequence"/>
</dbReference>
<organism evidence="3 4">
    <name type="scientific">Alicyclobacillus hesperidum</name>
    <dbReference type="NCBI Taxonomy" id="89784"/>
    <lineage>
        <taxon>Bacteria</taxon>
        <taxon>Bacillati</taxon>
        <taxon>Bacillota</taxon>
        <taxon>Bacilli</taxon>
        <taxon>Bacillales</taxon>
        <taxon>Alicyclobacillaceae</taxon>
        <taxon>Alicyclobacillus</taxon>
    </lineage>
</organism>
<evidence type="ECO:0000259" key="2">
    <source>
        <dbReference type="Pfam" id="PF12172"/>
    </source>
</evidence>
<dbReference type="PANTHER" id="PTHR34075:SF5">
    <property type="entry name" value="BLR3430 PROTEIN"/>
    <property type="match status" value="1"/>
</dbReference>
<protein>
    <recommendedName>
        <fullName evidence="5">Zn-ribbon domain-containing OB-fold protein</fullName>
    </recommendedName>
</protein>
<dbReference type="EMBL" id="FNOJ01000006">
    <property type="protein sequence ID" value="SDW45449.1"/>
    <property type="molecule type" value="Genomic_DNA"/>
</dbReference>
<reference evidence="4" key="1">
    <citation type="submission" date="2016-10" db="EMBL/GenBank/DDBJ databases">
        <authorList>
            <person name="Varghese N."/>
        </authorList>
    </citation>
    <scope>NUCLEOTIDE SEQUENCE [LARGE SCALE GENOMIC DNA]</scope>
    <source>
        <strain evidence="4">DSM 12489</strain>
    </source>
</reference>
<evidence type="ECO:0000313" key="4">
    <source>
        <dbReference type="Proteomes" id="UP000182589"/>
    </source>
</evidence>
<dbReference type="InterPro" id="IPR002878">
    <property type="entry name" value="ChsH2_C"/>
</dbReference>
<accession>A0A1H2TQA6</accession>
<dbReference type="InterPro" id="IPR022002">
    <property type="entry name" value="ChsH2_Znr"/>
</dbReference>
<sequence length="138" mass="15525">MTMQAKPVPVLDTDSRPFWEGCRQGVLRIQRCKTCAQYVFYPRSICPHCMSDDLAFVEAKGLGTVYTYTVVHRGFGPFQDEVPFTIALVDLDEGVRMMTRIVDAGEGIGIGDRVEVVFSERDDGLVLPYFRPILTATR</sequence>
<dbReference type="AlphaFoldDB" id="A0A1H2TQA6"/>
<dbReference type="Pfam" id="PF12172">
    <property type="entry name" value="zf-ChsH2"/>
    <property type="match status" value="1"/>
</dbReference>
<dbReference type="Pfam" id="PF01796">
    <property type="entry name" value="OB_ChsH2_C"/>
    <property type="match status" value="1"/>
</dbReference>
<evidence type="ECO:0000259" key="1">
    <source>
        <dbReference type="Pfam" id="PF01796"/>
    </source>
</evidence>
<proteinExistence type="predicted"/>
<dbReference type="InterPro" id="IPR052513">
    <property type="entry name" value="Thioester_dehydratase-like"/>
</dbReference>
<dbReference type="InterPro" id="IPR012340">
    <property type="entry name" value="NA-bd_OB-fold"/>
</dbReference>
<dbReference type="PANTHER" id="PTHR34075">
    <property type="entry name" value="BLR3430 PROTEIN"/>
    <property type="match status" value="1"/>
</dbReference>
<feature type="domain" description="ChsH2 C-terminal OB-fold" evidence="1">
    <location>
        <begin position="57"/>
        <end position="118"/>
    </location>
</feature>
<dbReference type="SUPFAM" id="SSF50249">
    <property type="entry name" value="Nucleic acid-binding proteins"/>
    <property type="match status" value="1"/>
</dbReference>
<name>A0A1H2TQA6_9BACL</name>
<evidence type="ECO:0000313" key="3">
    <source>
        <dbReference type="EMBL" id="SDW45449.1"/>
    </source>
</evidence>
<keyword evidence="4" id="KW-1185">Reference proteome</keyword>
<dbReference type="STRING" id="89784.SAMN04489725_10644"/>
<dbReference type="Gene3D" id="6.10.30.10">
    <property type="match status" value="1"/>
</dbReference>
<feature type="domain" description="ChsH2 rubredoxin-like zinc ribbon" evidence="2">
    <location>
        <begin position="19"/>
        <end position="54"/>
    </location>
</feature>